<accession>A0AAP0LRQ3</accession>
<proteinExistence type="predicted"/>
<gene>
    <name evidence="1" type="ORF">WN944_026490</name>
</gene>
<reference evidence="1 2" key="1">
    <citation type="submission" date="2024-05" db="EMBL/GenBank/DDBJ databases">
        <title>Haplotype-resolved chromosome-level genome assembly of Huyou (Citrus changshanensis).</title>
        <authorList>
            <person name="Miao C."/>
            <person name="Chen W."/>
            <person name="Wu Y."/>
            <person name="Wang L."/>
            <person name="Zhao S."/>
            <person name="Grierson D."/>
            <person name="Xu C."/>
            <person name="Chen K."/>
        </authorList>
    </citation>
    <scope>NUCLEOTIDE SEQUENCE [LARGE SCALE GENOMIC DNA]</scope>
    <source>
        <strain evidence="1">01-14</strain>
        <tissue evidence="1">Leaf</tissue>
    </source>
</reference>
<evidence type="ECO:0000313" key="2">
    <source>
        <dbReference type="Proteomes" id="UP001428341"/>
    </source>
</evidence>
<keyword evidence="2" id="KW-1185">Reference proteome</keyword>
<comment type="caution">
    <text evidence="1">The sequence shown here is derived from an EMBL/GenBank/DDBJ whole genome shotgun (WGS) entry which is preliminary data.</text>
</comment>
<dbReference type="EMBL" id="JBCGBO010000024">
    <property type="protein sequence ID" value="KAK9183339.1"/>
    <property type="molecule type" value="Genomic_DNA"/>
</dbReference>
<dbReference type="Proteomes" id="UP001428341">
    <property type="component" value="Unassembled WGS sequence"/>
</dbReference>
<organism evidence="1 2">
    <name type="scientific">Citrus x changshan-huyou</name>
    <dbReference type="NCBI Taxonomy" id="2935761"/>
    <lineage>
        <taxon>Eukaryota</taxon>
        <taxon>Viridiplantae</taxon>
        <taxon>Streptophyta</taxon>
        <taxon>Embryophyta</taxon>
        <taxon>Tracheophyta</taxon>
        <taxon>Spermatophyta</taxon>
        <taxon>Magnoliopsida</taxon>
        <taxon>eudicotyledons</taxon>
        <taxon>Gunneridae</taxon>
        <taxon>Pentapetalae</taxon>
        <taxon>rosids</taxon>
        <taxon>malvids</taxon>
        <taxon>Sapindales</taxon>
        <taxon>Rutaceae</taxon>
        <taxon>Aurantioideae</taxon>
        <taxon>Citrus</taxon>
    </lineage>
</organism>
<protein>
    <submittedName>
        <fullName evidence="1">Uncharacterized protein</fullName>
    </submittedName>
</protein>
<dbReference type="AlphaFoldDB" id="A0AAP0LRQ3"/>
<name>A0AAP0LRQ3_9ROSI</name>
<sequence>MYLDTEKSRESKIKVREYLYYSTVSCKSRKLKPCNRLSHAAHMDIHAPNTSLFKSVVPAAAAAHPWNLVPAAAAAHPSRI</sequence>
<evidence type="ECO:0000313" key="1">
    <source>
        <dbReference type="EMBL" id="KAK9183339.1"/>
    </source>
</evidence>